<evidence type="ECO:0000313" key="1">
    <source>
        <dbReference type="EMBL" id="CAD8171507.1"/>
    </source>
</evidence>
<organism evidence="1 2">
    <name type="scientific">Paramecium pentaurelia</name>
    <dbReference type="NCBI Taxonomy" id="43138"/>
    <lineage>
        <taxon>Eukaryota</taxon>
        <taxon>Sar</taxon>
        <taxon>Alveolata</taxon>
        <taxon>Ciliophora</taxon>
        <taxon>Intramacronucleata</taxon>
        <taxon>Oligohymenophorea</taxon>
        <taxon>Peniculida</taxon>
        <taxon>Parameciidae</taxon>
        <taxon>Paramecium</taxon>
    </lineage>
</organism>
<comment type="caution">
    <text evidence="1">The sequence shown here is derived from an EMBL/GenBank/DDBJ whole genome shotgun (WGS) entry which is preliminary data.</text>
</comment>
<dbReference type="EMBL" id="CAJJDO010000055">
    <property type="protein sequence ID" value="CAD8171507.1"/>
    <property type="molecule type" value="Genomic_DNA"/>
</dbReference>
<proteinExistence type="predicted"/>
<dbReference type="Proteomes" id="UP000689195">
    <property type="component" value="Unassembled WGS sequence"/>
</dbReference>
<sequence length="239" mass="28486">MKSGCNTIKNDQEYIKEIHSKWRNSDIKQTQISQIKKLQLTFTEQKNLDFQLPDVFITTKQINTNPQKIKKIKKIPSLSFDQNMQTNVQSKQQRIQELSTIQAKYYKFKDLSCSVRTTPQQDNLNKSLSIPKNENLYEIDGTKFPYGLYSMHKKRRDQIQDVFHNQNSQRSKKIFSDYEDSRINQSDQVHKENKQKEYTSRSFLDNAYYSIICAKKNCKYRIKIKIRDSLPKESRFQQC</sequence>
<dbReference type="OrthoDB" id="10320327at2759"/>
<name>A0A8S1V4D6_9CILI</name>
<keyword evidence="2" id="KW-1185">Reference proteome</keyword>
<dbReference type="AlphaFoldDB" id="A0A8S1V4D6"/>
<protein>
    <submittedName>
        <fullName evidence="1">Uncharacterized protein</fullName>
    </submittedName>
</protein>
<reference evidence="1" key="1">
    <citation type="submission" date="2021-01" db="EMBL/GenBank/DDBJ databases">
        <authorList>
            <consortium name="Genoscope - CEA"/>
            <person name="William W."/>
        </authorList>
    </citation>
    <scope>NUCLEOTIDE SEQUENCE</scope>
</reference>
<accession>A0A8S1V4D6</accession>
<evidence type="ECO:0000313" key="2">
    <source>
        <dbReference type="Proteomes" id="UP000689195"/>
    </source>
</evidence>
<gene>
    <name evidence="1" type="ORF">PPENT_87.1.T0550060</name>
</gene>